<dbReference type="SUPFAM" id="SSF48371">
    <property type="entry name" value="ARM repeat"/>
    <property type="match status" value="1"/>
</dbReference>
<evidence type="ECO:0000256" key="1">
    <source>
        <dbReference type="ARBA" id="ARBA00001686"/>
    </source>
</evidence>
<evidence type="ECO:0000256" key="3">
    <source>
        <dbReference type="ARBA" id="ARBA00012169"/>
    </source>
</evidence>
<dbReference type="SMART" id="SM00146">
    <property type="entry name" value="PI3Kc"/>
    <property type="match status" value="1"/>
</dbReference>
<comment type="caution">
    <text evidence="10">The sequence shown here is derived from an EMBL/GenBank/DDBJ whole genome shotgun (WGS) entry which is preliminary data.</text>
</comment>
<dbReference type="InterPro" id="IPR036940">
    <property type="entry name" value="PI3/4_kinase_cat_sf"/>
</dbReference>
<dbReference type="InterPro" id="IPR049160">
    <property type="entry name" value="PI4KB-PIK1_PIK"/>
</dbReference>
<dbReference type="Pfam" id="PF00454">
    <property type="entry name" value="PI3_PI4_kinase"/>
    <property type="match status" value="1"/>
</dbReference>
<dbReference type="PROSITE" id="PS50290">
    <property type="entry name" value="PI3_4_KINASE_3"/>
    <property type="match status" value="1"/>
</dbReference>
<dbReference type="Gene3D" id="3.30.1010.10">
    <property type="entry name" value="Phosphatidylinositol 3-kinase Catalytic Subunit, Chain A, domain 4"/>
    <property type="match status" value="1"/>
</dbReference>
<dbReference type="InterPro" id="IPR042236">
    <property type="entry name" value="PI3K_accessory_sf"/>
</dbReference>
<protein>
    <recommendedName>
        <fullName evidence="3">1-phosphatidylinositol 4-kinase</fullName>
        <ecNumber evidence="3">2.7.1.67</ecNumber>
    </recommendedName>
</protein>
<dbReference type="GO" id="GO:0048015">
    <property type="term" value="P:phosphatidylinositol-mediated signaling"/>
    <property type="evidence" value="ECO:0007669"/>
    <property type="project" value="TreeGrafter"/>
</dbReference>
<feature type="compositionally biased region" description="Polar residues" evidence="7">
    <location>
        <begin position="736"/>
        <end position="760"/>
    </location>
</feature>
<dbReference type="InterPro" id="IPR018936">
    <property type="entry name" value="PI3/4_kinase_CS"/>
</dbReference>
<proteinExistence type="inferred from homology"/>
<name>A0A9W7ZYA3_9FUNG</name>
<dbReference type="InterPro" id="IPR011009">
    <property type="entry name" value="Kinase-like_dom_sf"/>
</dbReference>
<feature type="region of interest" description="Disordered" evidence="7">
    <location>
        <begin position="1"/>
        <end position="61"/>
    </location>
</feature>
<keyword evidence="11" id="KW-1185">Reference proteome</keyword>
<dbReference type="Pfam" id="PF21245">
    <property type="entry name" value="PI4KB-PIK1_PIK"/>
    <property type="match status" value="1"/>
</dbReference>
<dbReference type="InterPro" id="IPR015433">
    <property type="entry name" value="PI3/4_kinase"/>
</dbReference>
<comment type="catalytic activity">
    <reaction evidence="1">
        <text>a 1,2-diacyl-sn-glycero-3-phospho-(1D-myo-inositol) + ATP = a 1,2-diacyl-sn-glycero-3-phospho-(1D-myo-inositol 4-phosphate) + ADP + H(+)</text>
        <dbReference type="Rhea" id="RHEA:19877"/>
        <dbReference type="ChEBI" id="CHEBI:15378"/>
        <dbReference type="ChEBI" id="CHEBI:30616"/>
        <dbReference type="ChEBI" id="CHEBI:57880"/>
        <dbReference type="ChEBI" id="CHEBI:58178"/>
        <dbReference type="ChEBI" id="CHEBI:456216"/>
        <dbReference type="EC" id="2.7.1.67"/>
    </reaction>
</comment>
<dbReference type="InterPro" id="IPR057754">
    <property type="entry name" value="PI4-kinase_beta/PIK1_cat"/>
</dbReference>
<dbReference type="EMBL" id="JANBPU010000157">
    <property type="protein sequence ID" value="KAJ1915206.1"/>
    <property type="molecule type" value="Genomic_DNA"/>
</dbReference>
<dbReference type="EC" id="2.7.1.67" evidence="3"/>
<dbReference type="GO" id="GO:0004430">
    <property type="term" value="F:1-phosphatidylinositol 4-kinase activity"/>
    <property type="evidence" value="ECO:0007669"/>
    <property type="project" value="UniProtKB-EC"/>
</dbReference>
<keyword evidence="4 10" id="KW-0808">Transferase</keyword>
<evidence type="ECO:0000256" key="5">
    <source>
        <dbReference type="ARBA" id="ARBA00022777"/>
    </source>
</evidence>
<feature type="region of interest" description="Disordered" evidence="7">
    <location>
        <begin position="567"/>
        <end position="672"/>
    </location>
</feature>
<evidence type="ECO:0000259" key="9">
    <source>
        <dbReference type="PROSITE" id="PS51545"/>
    </source>
</evidence>
<evidence type="ECO:0000256" key="6">
    <source>
        <dbReference type="SAM" id="Coils"/>
    </source>
</evidence>
<accession>A0A9W7ZYA3</accession>
<dbReference type="GO" id="GO:0016020">
    <property type="term" value="C:membrane"/>
    <property type="evidence" value="ECO:0007669"/>
    <property type="project" value="TreeGrafter"/>
</dbReference>
<dbReference type="InterPro" id="IPR016024">
    <property type="entry name" value="ARM-type_fold"/>
</dbReference>
<feature type="domain" description="PIK helical" evidence="9">
    <location>
        <begin position="1"/>
        <end position="183"/>
    </location>
</feature>
<evidence type="ECO:0000313" key="11">
    <source>
        <dbReference type="Proteomes" id="UP001150538"/>
    </source>
</evidence>
<dbReference type="PROSITE" id="PS51545">
    <property type="entry name" value="PIK_HELICAL"/>
    <property type="match status" value="1"/>
</dbReference>
<dbReference type="OrthoDB" id="10264149at2759"/>
<gene>
    <name evidence="10" type="primary">PIK1</name>
    <name evidence="10" type="ORF">H4219_004436</name>
</gene>
<feature type="domain" description="PI3K/PI4K catalytic" evidence="8">
    <location>
        <begin position="952"/>
        <end position="1229"/>
    </location>
</feature>
<evidence type="ECO:0000259" key="8">
    <source>
        <dbReference type="PROSITE" id="PS50290"/>
    </source>
</evidence>
<reference evidence="10" key="1">
    <citation type="submission" date="2022-07" db="EMBL/GenBank/DDBJ databases">
        <title>Phylogenomic reconstructions and comparative analyses of Kickxellomycotina fungi.</title>
        <authorList>
            <person name="Reynolds N.K."/>
            <person name="Stajich J.E."/>
            <person name="Barry K."/>
            <person name="Grigoriev I.V."/>
            <person name="Crous P."/>
            <person name="Smith M.E."/>
        </authorList>
    </citation>
    <scope>NUCLEOTIDE SEQUENCE</scope>
    <source>
        <strain evidence="10">NBRC 100468</strain>
    </source>
</reference>
<keyword evidence="6" id="KW-0175">Coiled coil</keyword>
<dbReference type="PROSITE" id="PS00915">
    <property type="entry name" value="PI3_4_KINASE_1"/>
    <property type="match status" value="1"/>
</dbReference>
<evidence type="ECO:0000256" key="2">
    <source>
        <dbReference type="ARBA" id="ARBA00006209"/>
    </source>
</evidence>
<feature type="compositionally biased region" description="Polar residues" evidence="7">
    <location>
        <begin position="624"/>
        <end position="634"/>
    </location>
</feature>
<feature type="compositionally biased region" description="Polar residues" evidence="7">
    <location>
        <begin position="36"/>
        <end position="61"/>
    </location>
</feature>
<feature type="compositionally biased region" description="Polar residues" evidence="7">
    <location>
        <begin position="589"/>
        <end position="601"/>
    </location>
</feature>
<dbReference type="GO" id="GO:0046854">
    <property type="term" value="P:phosphatidylinositol phosphate biosynthetic process"/>
    <property type="evidence" value="ECO:0007669"/>
    <property type="project" value="InterPro"/>
</dbReference>
<feature type="compositionally biased region" description="Polar residues" evidence="7">
    <location>
        <begin position="711"/>
        <end position="725"/>
    </location>
</feature>
<dbReference type="InterPro" id="IPR001263">
    <property type="entry name" value="PI3K_accessory_dom"/>
</dbReference>
<evidence type="ECO:0000313" key="10">
    <source>
        <dbReference type="EMBL" id="KAJ1915206.1"/>
    </source>
</evidence>
<dbReference type="PROSITE" id="PS00916">
    <property type="entry name" value="PI3_4_KINASE_2"/>
    <property type="match status" value="1"/>
</dbReference>
<dbReference type="Proteomes" id="UP001150538">
    <property type="component" value="Unassembled WGS sequence"/>
</dbReference>
<dbReference type="AlphaFoldDB" id="A0A9W7ZYA3"/>
<dbReference type="PANTHER" id="PTHR10048">
    <property type="entry name" value="PHOSPHATIDYLINOSITOL KINASE"/>
    <property type="match status" value="1"/>
</dbReference>
<organism evidence="10 11">
    <name type="scientific">Mycoemilia scoparia</name>
    <dbReference type="NCBI Taxonomy" id="417184"/>
    <lineage>
        <taxon>Eukaryota</taxon>
        <taxon>Fungi</taxon>
        <taxon>Fungi incertae sedis</taxon>
        <taxon>Zoopagomycota</taxon>
        <taxon>Kickxellomycotina</taxon>
        <taxon>Kickxellomycetes</taxon>
        <taxon>Kickxellales</taxon>
        <taxon>Kickxellaceae</taxon>
        <taxon>Mycoemilia</taxon>
    </lineage>
</organism>
<evidence type="ECO:0000256" key="7">
    <source>
        <dbReference type="SAM" id="MobiDB-lite"/>
    </source>
</evidence>
<feature type="coiled-coil region" evidence="6">
    <location>
        <begin position="882"/>
        <end position="909"/>
    </location>
</feature>
<dbReference type="PANTHER" id="PTHR10048:SF22">
    <property type="entry name" value="PHOSPHATIDYLINOSITOL 4-KINASE BETA"/>
    <property type="match status" value="1"/>
</dbReference>
<dbReference type="GO" id="GO:0005737">
    <property type="term" value="C:cytoplasm"/>
    <property type="evidence" value="ECO:0007669"/>
    <property type="project" value="TreeGrafter"/>
</dbReference>
<dbReference type="SUPFAM" id="SSF56112">
    <property type="entry name" value="Protein kinase-like (PK-like)"/>
    <property type="match status" value="1"/>
</dbReference>
<feature type="compositionally biased region" description="Basic and acidic residues" evidence="7">
    <location>
        <begin position="660"/>
        <end position="672"/>
    </location>
</feature>
<feature type="compositionally biased region" description="Basic and acidic residues" evidence="7">
    <location>
        <begin position="635"/>
        <end position="653"/>
    </location>
</feature>
<evidence type="ECO:0000256" key="4">
    <source>
        <dbReference type="ARBA" id="ARBA00022679"/>
    </source>
</evidence>
<dbReference type="Gene3D" id="1.25.40.70">
    <property type="entry name" value="Phosphatidylinositol 3-kinase, accessory domain (PIK)"/>
    <property type="match status" value="1"/>
</dbReference>
<feature type="region of interest" description="Disordered" evidence="7">
    <location>
        <begin position="687"/>
        <end position="766"/>
    </location>
</feature>
<keyword evidence="5" id="KW-0418">Kinase</keyword>
<dbReference type="Gene3D" id="1.10.1070.11">
    <property type="entry name" value="Phosphatidylinositol 3-/4-kinase, catalytic domain"/>
    <property type="match status" value="1"/>
</dbReference>
<feature type="region of interest" description="Disordered" evidence="7">
    <location>
        <begin position="313"/>
        <end position="398"/>
    </location>
</feature>
<dbReference type="CDD" id="cd05168">
    <property type="entry name" value="PI4Kc_III_beta"/>
    <property type="match status" value="1"/>
</dbReference>
<comment type="similarity">
    <text evidence="2">Belongs to the PI3/PI4-kinase family. Type III PI4K subfamily.</text>
</comment>
<sequence length="1244" mass="138504">MPDAKKKIETATATASSKNVESPQVSPKAIRDESLIQATDGSKNAREVNSSLKTDSTPATNDTSIRTSSYLLLRLFTSEFFNPWLAVSYLFRYPYSPGIQHYLCNELRKFPLSEIEFFLPQLVHLLLSRPNESVALESLLLDVSTRSSHIAILFYWHLNTYFHDMNANPRTASFKLCQRIMNQLQLLLFVDEAPDLLCDAPTPARNAFIRMAQSTKSKLSSLLSTKLDWRKAVSFQLAPTVRENTVAAMVGIGAMMAGVGSPALSQNAGALAIAQGRRAKIVETAGADPDICIQGHPKRPYRKNLDGNRTIADVKAQNSPGLDTPARESTDTDIADQGAGGDDGDLRSRSKPPSIRSKTVIGDRLAPHPNFESDSEVSLRHSQLSVGEGGNGSSRPREYWDKTTKNIQMKSRNISRKLSRTIDGTKSLFSSPSPSYISEADLCKEYKNLYIPEVCNYLADQKKWLAYRSSYFQNEIKFMTELMDISRRVCLVPQPSRQNSLKAELAFFNHSLKDDMCIPLWCSNDNNSMKHQRIVRIPLDDVVVLNSAERAPYLLMLEVIEADPNEEYRPEVPKSPSSKQGVNERPKSLDTSYIEHNSNIDTGDATKEYGTQGTRKTSRPKIQPLSQVFNTNSDSKQKERTSTDAKENNEPTKDNNPMSEPRKSQEPEKEHDPELDTLLEVFGDINDTGEDILGSSPVSQDPVNAPLHSAPSGTSESNKPNLTNSGKDRGGYASRVPQSQMLTSRPSVGGESTPTNSRFGSSHGKAKPDVYAELKSAPIAHSRFANRDSGIDSDTDVGPKSEEEIAERMRTAAMLLAQLARAQKGIKQGYAASLLSVATPNPAIAATAPSTDTTNASTNDSLSALTSMSLDKKTRRAGNSPAETFERIRDKLIQEMIKLENQRFKLQQERAKNAGSGVSIGPGVEPGASPAALETVEYKDDPSAKVLKEDWEQKKARIRKSSPYGHDPRWNLASVIVKEGADLRQEQLALQLLKEMGRIWAIEKVPVFVRYFRIMVTGEQSGLVETITNTISIHSLKKDYYNRNQPIVKGTPPYTLLDYFKAEYGEDVESDNFKKAQDNFMKSLVAYSIATYILQLRDRHNGNILLDTEGHLIHIDFGFMLSNSPGSVGFEAAPFKLPLEYVELLGGFESEKWKEFKALFKQAFSVLRKYVDNFCLLVEMMLKDSKLPCLASGPAVVTSLRERFQLVMTEKQIDEFVERLLLSSCDNITTRMYDLFQYYSNGIL</sequence>
<dbReference type="InterPro" id="IPR000403">
    <property type="entry name" value="PI3/4_kinase_cat_dom"/>
</dbReference>
<dbReference type="FunFam" id="1.10.1070.11:FF:000016">
    <property type="entry name" value="PIK1p Phosphatidylinositol 4-kinase"/>
    <property type="match status" value="1"/>
</dbReference>